<dbReference type="InterPro" id="IPR036236">
    <property type="entry name" value="Znf_C2H2_sf"/>
</dbReference>
<dbReference type="PANTHER" id="PTHR47772:SF4">
    <property type="entry name" value="ZFP64 ZINC FINGER PROTEIN"/>
    <property type="match status" value="1"/>
</dbReference>
<comment type="caution">
    <text evidence="13">The sequence shown here is derived from an EMBL/GenBank/DDBJ whole genome shotgun (WGS) entry which is preliminary data.</text>
</comment>
<evidence type="ECO:0000256" key="7">
    <source>
        <dbReference type="ARBA" id="ARBA00023015"/>
    </source>
</evidence>
<dbReference type="FunFam" id="3.30.160.60:FF:000193">
    <property type="entry name" value="Zinc finger protein 300"/>
    <property type="match status" value="1"/>
</dbReference>
<evidence type="ECO:0000256" key="6">
    <source>
        <dbReference type="ARBA" id="ARBA00022833"/>
    </source>
</evidence>
<dbReference type="GO" id="GO:0008270">
    <property type="term" value="F:zinc ion binding"/>
    <property type="evidence" value="ECO:0007669"/>
    <property type="project" value="UniProtKB-KW"/>
</dbReference>
<feature type="domain" description="C2H2-type" evidence="12">
    <location>
        <begin position="225"/>
        <end position="252"/>
    </location>
</feature>
<feature type="compositionally biased region" description="Polar residues" evidence="11">
    <location>
        <begin position="564"/>
        <end position="576"/>
    </location>
</feature>
<comment type="similarity">
    <text evidence="2">Belongs to the krueppel C2H2-type zinc-finger protein family.</text>
</comment>
<dbReference type="PANTHER" id="PTHR47772">
    <property type="entry name" value="ZINC FINGER PROTEIN 200"/>
    <property type="match status" value="1"/>
</dbReference>
<feature type="domain" description="C2H2-type" evidence="12">
    <location>
        <begin position="282"/>
        <end position="309"/>
    </location>
</feature>
<evidence type="ECO:0000313" key="13">
    <source>
        <dbReference type="EMBL" id="KAK9752340.1"/>
    </source>
</evidence>
<accession>A0AAW1N1R4</accession>
<keyword evidence="6" id="KW-0862">Zinc</keyword>
<gene>
    <name evidence="13" type="ORF">QE152_g4262</name>
</gene>
<feature type="region of interest" description="Disordered" evidence="11">
    <location>
        <begin position="544"/>
        <end position="576"/>
    </location>
</feature>
<evidence type="ECO:0000256" key="4">
    <source>
        <dbReference type="ARBA" id="ARBA00022737"/>
    </source>
</evidence>
<dbReference type="PROSITE" id="PS00028">
    <property type="entry name" value="ZINC_FINGER_C2H2_1"/>
    <property type="match status" value="9"/>
</dbReference>
<dbReference type="SMART" id="SM00355">
    <property type="entry name" value="ZnF_C2H2"/>
    <property type="match status" value="10"/>
</dbReference>
<keyword evidence="4" id="KW-0677">Repeat</keyword>
<proteinExistence type="inferred from homology"/>
<dbReference type="FunFam" id="3.30.160.60:FF:000065">
    <property type="entry name" value="B-cell CLL/lymphoma 6, member B"/>
    <property type="match status" value="1"/>
</dbReference>
<dbReference type="AlphaFoldDB" id="A0AAW1N1R4"/>
<dbReference type="FunFam" id="3.30.160.60:FF:000446">
    <property type="entry name" value="Zinc finger protein"/>
    <property type="match status" value="3"/>
</dbReference>
<evidence type="ECO:0000256" key="1">
    <source>
        <dbReference type="ARBA" id="ARBA00004123"/>
    </source>
</evidence>
<name>A0AAW1N1R4_POPJA</name>
<protein>
    <submittedName>
        <fullName evidence="13">Zinc finger, C2H2 type</fullName>
    </submittedName>
</protein>
<comment type="subcellular location">
    <subcellularLocation>
        <location evidence="1">Nucleus</location>
    </subcellularLocation>
</comment>
<keyword evidence="5 10" id="KW-0863">Zinc-finger</keyword>
<dbReference type="Pfam" id="PF00096">
    <property type="entry name" value="zf-C2H2"/>
    <property type="match status" value="4"/>
</dbReference>
<dbReference type="FunFam" id="3.30.160.60:FF:000100">
    <property type="entry name" value="Zinc finger 45-like"/>
    <property type="match status" value="1"/>
</dbReference>
<keyword evidence="7" id="KW-0805">Transcription regulation</keyword>
<evidence type="ECO:0000256" key="11">
    <source>
        <dbReference type="SAM" id="MobiDB-lite"/>
    </source>
</evidence>
<keyword evidence="9" id="KW-0539">Nucleus</keyword>
<feature type="domain" description="C2H2-type" evidence="12">
    <location>
        <begin position="139"/>
        <end position="166"/>
    </location>
</feature>
<feature type="domain" description="C2H2-type" evidence="12">
    <location>
        <begin position="186"/>
        <end position="204"/>
    </location>
</feature>
<feature type="domain" description="C2H2-type" evidence="12">
    <location>
        <begin position="473"/>
        <end position="500"/>
    </location>
</feature>
<feature type="domain" description="C2H2-type" evidence="12">
    <location>
        <begin position="111"/>
        <end position="138"/>
    </location>
</feature>
<dbReference type="InterPro" id="IPR013087">
    <property type="entry name" value="Znf_C2H2_type"/>
</dbReference>
<sequence length="657" mass="76173">MRKSEYENEDKGLRRSIQKIFRICRDQHEVEFKSVLPDIKQEDEYWLCVCNDCHEFFDSNELLETHKLAPHFDRNCPSNEGAAACSIDIEDKTALADENKAVIGNHRSKPFSCIVCGKGFAWNYLLNIHIRRHTGEKPFVCRYCNREFAHKNSYRAHEHAHRVKKDFACEQCDMSFLRQHTGENPFKCEQCHQEFSEQSHLEEHACVQVYDVIQNQTVETQDKSFICELCGRGFTRKNYLGFHSKVHKKDASFKSSNSQEILTEETNIALHEKTNTSIGKPFICEVCGRSFTLKRFLANHTRVHKREESSSSDYSQQLCTEKSDLEKRATFHRDERQFLEHVSVHKSDTSFESEYSQQTSTEENGNMGEKPFTCGVCGRNFKREHYLALHATVHEKDKLSKSGHSQEVLTEANYLEQLDVIPKVFNCEECGRNFKRKYCLAAHSTVHKRDKTREAGYSQQILHKTVDIVKKPFSCEVCGRSFALKRFLGTHAKIHKKDKLVEITHSQQMLSEETHVESDLQQGAAFHTAERQFLENVSVHKSDRSFESEYSQETPTKSDRSFESEYSQETPTEENVNMTEKPFTCGVCGRNFKREHYLALHATVHEKEKSRSHAEFVGGTLNGNIILPFTPQYTRKISYPNLDIARKCLQKQIILNN</sequence>
<keyword evidence="3" id="KW-0479">Metal-binding</keyword>
<organism evidence="13 14">
    <name type="scientific">Popillia japonica</name>
    <name type="common">Japanese beetle</name>
    <dbReference type="NCBI Taxonomy" id="7064"/>
    <lineage>
        <taxon>Eukaryota</taxon>
        <taxon>Metazoa</taxon>
        <taxon>Ecdysozoa</taxon>
        <taxon>Arthropoda</taxon>
        <taxon>Hexapoda</taxon>
        <taxon>Insecta</taxon>
        <taxon>Pterygota</taxon>
        <taxon>Neoptera</taxon>
        <taxon>Endopterygota</taxon>
        <taxon>Coleoptera</taxon>
        <taxon>Polyphaga</taxon>
        <taxon>Scarabaeiformia</taxon>
        <taxon>Scarabaeidae</taxon>
        <taxon>Rutelinae</taxon>
        <taxon>Popillia</taxon>
    </lineage>
</organism>
<evidence type="ECO:0000256" key="3">
    <source>
        <dbReference type="ARBA" id="ARBA00022723"/>
    </source>
</evidence>
<dbReference type="Gene3D" id="3.30.160.60">
    <property type="entry name" value="Classic Zinc Finger"/>
    <property type="match status" value="8"/>
</dbReference>
<dbReference type="PROSITE" id="PS50157">
    <property type="entry name" value="ZINC_FINGER_C2H2_2"/>
    <property type="match status" value="9"/>
</dbReference>
<evidence type="ECO:0000259" key="12">
    <source>
        <dbReference type="PROSITE" id="PS50157"/>
    </source>
</evidence>
<feature type="domain" description="C2H2-type" evidence="12">
    <location>
        <begin position="372"/>
        <end position="399"/>
    </location>
</feature>
<dbReference type="SUPFAM" id="SSF57667">
    <property type="entry name" value="beta-beta-alpha zinc fingers"/>
    <property type="match status" value="6"/>
</dbReference>
<reference evidence="13 14" key="1">
    <citation type="journal article" date="2024" name="BMC Genomics">
        <title>De novo assembly and annotation of Popillia japonica's genome with initial clues to its potential as an invasive pest.</title>
        <authorList>
            <person name="Cucini C."/>
            <person name="Boschi S."/>
            <person name="Funari R."/>
            <person name="Cardaioli E."/>
            <person name="Iannotti N."/>
            <person name="Marturano G."/>
            <person name="Paoli F."/>
            <person name="Bruttini M."/>
            <person name="Carapelli A."/>
            <person name="Frati F."/>
            <person name="Nardi F."/>
        </authorList>
    </citation>
    <scope>NUCLEOTIDE SEQUENCE [LARGE SCALE GENOMIC DNA]</scope>
    <source>
        <strain evidence="13">DMR45628</strain>
    </source>
</reference>
<evidence type="ECO:0000256" key="2">
    <source>
        <dbReference type="ARBA" id="ARBA00006991"/>
    </source>
</evidence>
<evidence type="ECO:0000256" key="10">
    <source>
        <dbReference type="PROSITE-ProRule" id="PRU00042"/>
    </source>
</evidence>
<keyword evidence="14" id="KW-1185">Reference proteome</keyword>
<keyword evidence="8" id="KW-0804">Transcription</keyword>
<evidence type="ECO:0000256" key="8">
    <source>
        <dbReference type="ARBA" id="ARBA00023163"/>
    </source>
</evidence>
<evidence type="ECO:0000256" key="5">
    <source>
        <dbReference type="ARBA" id="ARBA00022771"/>
    </source>
</evidence>
<feature type="domain" description="C2H2-type" evidence="12">
    <location>
        <begin position="583"/>
        <end position="610"/>
    </location>
</feature>
<dbReference type="Proteomes" id="UP001458880">
    <property type="component" value="Unassembled WGS sequence"/>
</dbReference>
<evidence type="ECO:0000256" key="9">
    <source>
        <dbReference type="ARBA" id="ARBA00023242"/>
    </source>
</evidence>
<dbReference type="InterPro" id="IPR050636">
    <property type="entry name" value="C2H2-ZF_domain-containing"/>
</dbReference>
<feature type="domain" description="C2H2-type" evidence="12">
    <location>
        <begin position="425"/>
        <end position="452"/>
    </location>
</feature>
<evidence type="ECO:0000313" key="14">
    <source>
        <dbReference type="Proteomes" id="UP001458880"/>
    </source>
</evidence>
<dbReference type="EMBL" id="JASPKY010000021">
    <property type="protein sequence ID" value="KAK9752340.1"/>
    <property type="molecule type" value="Genomic_DNA"/>
</dbReference>
<dbReference type="GO" id="GO:0005634">
    <property type="term" value="C:nucleus"/>
    <property type="evidence" value="ECO:0007669"/>
    <property type="project" value="UniProtKB-SubCell"/>
</dbReference>